<evidence type="ECO:0000256" key="14">
    <source>
        <dbReference type="SAM" id="MobiDB-lite"/>
    </source>
</evidence>
<feature type="binding site" evidence="13">
    <location>
        <position position="138"/>
    </location>
    <ligand>
        <name>Mg(2+)</name>
        <dbReference type="ChEBI" id="CHEBI:18420"/>
    </ligand>
</feature>
<dbReference type="GO" id="GO:0047443">
    <property type="term" value="F:4-hydroxy-4-methyl-2-oxoglutarate aldolase activity"/>
    <property type="evidence" value="ECO:0007669"/>
    <property type="project" value="UniProtKB-EC"/>
</dbReference>
<evidence type="ECO:0000256" key="12">
    <source>
        <dbReference type="ARBA" id="ARBA00047973"/>
    </source>
</evidence>
<evidence type="ECO:0000256" key="6">
    <source>
        <dbReference type="ARBA" id="ARBA00012947"/>
    </source>
</evidence>
<evidence type="ECO:0000256" key="9">
    <source>
        <dbReference type="ARBA" id="ARBA00029596"/>
    </source>
</evidence>
<dbReference type="Pfam" id="PF03737">
    <property type="entry name" value="RraA-like"/>
    <property type="match status" value="1"/>
</dbReference>
<proteinExistence type="inferred from homology"/>
<dbReference type="PANTHER" id="PTHR33254">
    <property type="entry name" value="4-HYDROXY-4-METHYL-2-OXOGLUTARATE ALDOLASE 3-RELATED"/>
    <property type="match status" value="1"/>
</dbReference>
<comment type="caution">
    <text evidence="15">The sequence shown here is derived from an EMBL/GenBank/DDBJ whole genome shotgun (WGS) entry which is preliminary data.</text>
</comment>
<feature type="region of interest" description="Disordered" evidence="14">
    <location>
        <begin position="1"/>
        <end position="23"/>
    </location>
</feature>
<evidence type="ECO:0000313" key="15">
    <source>
        <dbReference type="EMBL" id="MBQ0850422.1"/>
    </source>
</evidence>
<evidence type="ECO:0000256" key="10">
    <source>
        <dbReference type="ARBA" id="ARBA00030169"/>
    </source>
</evidence>
<accession>A0A941B822</accession>
<dbReference type="SUPFAM" id="SSF89562">
    <property type="entry name" value="RraA-like"/>
    <property type="match status" value="1"/>
</dbReference>
<dbReference type="EC" id="4.1.3.17" evidence="5"/>
<comment type="subunit">
    <text evidence="4">Homotrimer.</text>
</comment>
<dbReference type="RefSeq" id="WP_210884573.1">
    <property type="nucleotide sequence ID" value="NZ_JAGPYQ010000001.1"/>
</dbReference>
<evidence type="ECO:0000256" key="2">
    <source>
        <dbReference type="ARBA" id="ARBA00001968"/>
    </source>
</evidence>
<evidence type="ECO:0000256" key="5">
    <source>
        <dbReference type="ARBA" id="ARBA00012213"/>
    </source>
</evidence>
<evidence type="ECO:0000256" key="13">
    <source>
        <dbReference type="PIRSR" id="PIRSR605493-1"/>
    </source>
</evidence>
<evidence type="ECO:0000256" key="3">
    <source>
        <dbReference type="ARBA" id="ARBA00008621"/>
    </source>
</evidence>
<feature type="binding site" evidence="13">
    <location>
        <position position="137"/>
    </location>
    <ligand>
        <name>substrate</name>
    </ligand>
</feature>
<protein>
    <recommendedName>
        <fullName evidence="7">Putative 4-hydroxy-4-methyl-2-oxoglutarate aldolase</fullName>
        <ecNumber evidence="6">4.1.1.112</ecNumber>
        <ecNumber evidence="5">4.1.3.17</ecNumber>
    </recommendedName>
    <alternativeName>
        <fullName evidence="11">Oxaloacetate decarboxylase</fullName>
    </alternativeName>
    <alternativeName>
        <fullName evidence="9">Regulator of ribonuclease activity homolog</fullName>
    </alternativeName>
    <alternativeName>
        <fullName evidence="10">RraA-like protein</fullName>
    </alternativeName>
</protein>
<evidence type="ECO:0000256" key="11">
    <source>
        <dbReference type="ARBA" id="ARBA00032305"/>
    </source>
</evidence>
<sequence>MTRETNTAGRPPGSVPPAQPADTGEVLAGLGSAALVDAMGRTHRHRAHLLPLVSPDPTRTLFGPAVTMAYMPWRDDVPQASRTFADFFYEAVGPDPAGKVLVLSSGGYAQVSHAGGTKLSRAAHHHLAGVLADGRLRDFGQLRGYDFATWCQGETTRWGGDTVMPYAANITVEFAGVAVVPGDYVFCDAAGAVVIPAGSLPEVLETARAVDAEDARFVERIRTEANPATPRRASGT</sequence>
<comment type="catalytic activity">
    <reaction evidence="12">
        <text>oxaloacetate + H(+) = pyruvate + CO2</text>
        <dbReference type="Rhea" id="RHEA:15641"/>
        <dbReference type="ChEBI" id="CHEBI:15361"/>
        <dbReference type="ChEBI" id="CHEBI:15378"/>
        <dbReference type="ChEBI" id="CHEBI:16452"/>
        <dbReference type="ChEBI" id="CHEBI:16526"/>
        <dbReference type="EC" id="4.1.1.112"/>
    </reaction>
</comment>
<comment type="cofactor">
    <cofactor evidence="2">
        <name>a divalent metal cation</name>
        <dbReference type="ChEBI" id="CHEBI:60240"/>
    </cofactor>
</comment>
<comment type="similarity">
    <text evidence="3">Belongs to the class II aldolase/RraA-like family.</text>
</comment>
<dbReference type="InterPro" id="IPR036704">
    <property type="entry name" value="RraA/RraA-like_sf"/>
</dbReference>
<name>A0A941B822_9ACTN</name>
<dbReference type="EMBL" id="JAGPYQ010000001">
    <property type="protein sequence ID" value="MBQ0850422.1"/>
    <property type="molecule type" value="Genomic_DNA"/>
</dbReference>
<dbReference type="CDD" id="cd16841">
    <property type="entry name" value="RraA_family"/>
    <property type="match status" value="1"/>
</dbReference>
<gene>
    <name evidence="15" type="ORF">J8N05_19740</name>
</gene>
<evidence type="ECO:0000256" key="8">
    <source>
        <dbReference type="ARBA" id="ARBA00025046"/>
    </source>
</evidence>
<evidence type="ECO:0000256" key="4">
    <source>
        <dbReference type="ARBA" id="ARBA00011233"/>
    </source>
</evidence>
<dbReference type="InterPro" id="IPR005493">
    <property type="entry name" value="RraA/RraA-like"/>
</dbReference>
<keyword evidence="13" id="KW-0479">Metal-binding</keyword>
<dbReference type="Proteomes" id="UP000677413">
    <property type="component" value="Unassembled WGS sequence"/>
</dbReference>
<evidence type="ECO:0000256" key="7">
    <source>
        <dbReference type="ARBA" id="ARBA00016549"/>
    </source>
</evidence>
<dbReference type="PANTHER" id="PTHR33254:SF4">
    <property type="entry name" value="4-HYDROXY-4-METHYL-2-OXOGLUTARATE ALDOLASE 3-RELATED"/>
    <property type="match status" value="1"/>
</dbReference>
<dbReference type="GO" id="GO:0046872">
    <property type="term" value="F:metal ion binding"/>
    <property type="evidence" value="ECO:0007669"/>
    <property type="project" value="UniProtKB-KW"/>
</dbReference>
<dbReference type="AlphaFoldDB" id="A0A941B822"/>
<evidence type="ECO:0000313" key="16">
    <source>
        <dbReference type="Proteomes" id="UP000677413"/>
    </source>
</evidence>
<dbReference type="EC" id="4.1.1.112" evidence="6"/>
<organism evidence="15 16">
    <name type="scientific">Streptomyces liliiviolaceus</name>
    <dbReference type="NCBI Taxonomy" id="2823109"/>
    <lineage>
        <taxon>Bacteria</taxon>
        <taxon>Bacillati</taxon>
        <taxon>Actinomycetota</taxon>
        <taxon>Actinomycetes</taxon>
        <taxon>Kitasatosporales</taxon>
        <taxon>Streptomycetaceae</taxon>
        <taxon>Streptomyces</taxon>
    </lineage>
</organism>
<keyword evidence="16" id="KW-1185">Reference proteome</keyword>
<keyword evidence="13" id="KW-0460">Magnesium</keyword>
<dbReference type="GO" id="GO:0008948">
    <property type="term" value="F:oxaloacetate decarboxylase activity"/>
    <property type="evidence" value="ECO:0007669"/>
    <property type="project" value="UniProtKB-EC"/>
</dbReference>
<dbReference type="Gene3D" id="3.50.30.40">
    <property type="entry name" value="Ribonuclease E inhibitor RraA/RraA-like"/>
    <property type="match status" value="1"/>
</dbReference>
<comment type="function">
    <text evidence="8">Catalyzes the aldol cleavage of 4-hydroxy-4-methyl-2-oxoglutarate (HMG) into 2 molecules of pyruvate. Also contains a secondary oxaloacetate (OAA) decarboxylase activity due to the common pyruvate enolate transition state formed following C-C bond cleavage in the retro-aldol and decarboxylation reactions.</text>
</comment>
<reference evidence="15 16" key="1">
    <citation type="submission" date="2021-04" db="EMBL/GenBank/DDBJ databases">
        <authorList>
            <person name="Tang X."/>
            <person name="Zhou X."/>
            <person name="Chen X."/>
            <person name="Cernava T."/>
            <person name="Zhang C."/>
        </authorList>
    </citation>
    <scope>NUCLEOTIDE SEQUENCE [LARGE SCALE GENOMIC DNA]</scope>
    <source>
        <strain evidence="15 16">BH-SS-21</strain>
    </source>
</reference>
<comment type="cofactor">
    <cofactor evidence="13">
        <name>Mg(2+)</name>
        <dbReference type="ChEBI" id="CHEBI:18420"/>
    </cofactor>
</comment>
<evidence type="ECO:0000256" key="1">
    <source>
        <dbReference type="ARBA" id="ARBA00001342"/>
    </source>
</evidence>
<comment type="catalytic activity">
    <reaction evidence="1">
        <text>4-hydroxy-4-methyl-2-oxoglutarate = 2 pyruvate</text>
        <dbReference type="Rhea" id="RHEA:22748"/>
        <dbReference type="ChEBI" id="CHEBI:15361"/>
        <dbReference type="ChEBI" id="CHEBI:58276"/>
        <dbReference type="EC" id="4.1.3.17"/>
    </reaction>
</comment>